<keyword evidence="2 6" id="KW-0812">Transmembrane</keyword>
<dbReference type="InterPro" id="IPR020846">
    <property type="entry name" value="MFS_dom"/>
</dbReference>
<feature type="transmembrane region" description="Helical" evidence="6">
    <location>
        <begin position="358"/>
        <end position="382"/>
    </location>
</feature>
<dbReference type="KEGG" id="est:DN752_05500"/>
<evidence type="ECO:0000256" key="1">
    <source>
        <dbReference type="ARBA" id="ARBA00004141"/>
    </source>
</evidence>
<feature type="transmembrane region" description="Helical" evidence="6">
    <location>
        <begin position="306"/>
        <end position="323"/>
    </location>
</feature>
<evidence type="ECO:0000256" key="6">
    <source>
        <dbReference type="SAM" id="Phobius"/>
    </source>
</evidence>
<feature type="transmembrane region" description="Helical" evidence="6">
    <location>
        <begin position="273"/>
        <end position="294"/>
    </location>
</feature>
<evidence type="ECO:0000313" key="9">
    <source>
        <dbReference type="Proteomes" id="UP000248688"/>
    </source>
</evidence>
<accession>A0A2Z4IFR4</accession>
<evidence type="ECO:0000259" key="7">
    <source>
        <dbReference type="PROSITE" id="PS50850"/>
    </source>
</evidence>
<feature type="compositionally biased region" description="Basic and acidic residues" evidence="5">
    <location>
        <begin position="195"/>
        <end position="208"/>
    </location>
</feature>
<protein>
    <submittedName>
        <fullName evidence="8">MFS transporter</fullName>
    </submittedName>
</protein>
<feature type="transmembrane region" description="Helical" evidence="6">
    <location>
        <begin position="84"/>
        <end position="108"/>
    </location>
</feature>
<feature type="transmembrane region" description="Helical" evidence="6">
    <location>
        <begin position="394"/>
        <end position="413"/>
    </location>
</feature>
<dbReference type="GO" id="GO:0016020">
    <property type="term" value="C:membrane"/>
    <property type="evidence" value="ECO:0007669"/>
    <property type="project" value="UniProtKB-SubCell"/>
</dbReference>
<dbReference type="InterPro" id="IPR036259">
    <property type="entry name" value="MFS_trans_sf"/>
</dbReference>
<dbReference type="Proteomes" id="UP000248688">
    <property type="component" value="Chromosome"/>
</dbReference>
<evidence type="ECO:0000256" key="4">
    <source>
        <dbReference type="ARBA" id="ARBA00023136"/>
    </source>
</evidence>
<keyword evidence="4 6" id="KW-0472">Membrane</keyword>
<dbReference type="PANTHER" id="PTHR11662">
    <property type="entry name" value="SOLUTE CARRIER FAMILY 17"/>
    <property type="match status" value="1"/>
</dbReference>
<dbReference type="GO" id="GO:0022857">
    <property type="term" value="F:transmembrane transporter activity"/>
    <property type="evidence" value="ECO:0007669"/>
    <property type="project" value="InterPro"/>
</dbReference>
<dbReference type="SUPFAM" id="SSF103473">
    <property type="entry name" value="MFS general substrate transporter"/>
    <property type="match status" value="1"/>
</dbReference>
<evidence type="ECO:0000313" key="8">
    <source>
        <dbReference type="EMBL" id="AWW29619.1"/>
    </source>
</evidence>
<dbReference type="Gene3D" id="1.20.1250.20">
    <property type="entry name" value="MFS general substrate transporter like domains"/>
    <property type="match status" value="2"/>
</dbReference>
<dbReference type="CDD" id="cd17319">
    <property type="entry name" value="MFS_ExuT_GudP_like"/>
    <property type="match status" value="1"/>
</dbReference>
<name>A0A2Z4IFR4_9BACT</name>
<dbReference type="PANTHER" id="PTHR11662:SF333">
    <property type="entry name" value="D-GALACTONATE TRANSPORTER"/>
    <property type="match status" value="1"/>
</dbReference>
<keyword evidence="9" id="KW-1185">Reference proteome</keyword>
<dbReference type="InterPro" id="IPR011701">
    <property type="entry name" value="MFS"/>
</dbReference>
<dbReference type="PIRSF" id="PIRSF002808">
    <property type="entry name" value="Hexose_phosphate_transp"/>
    <property type="match status" value="1"/>
</dbReference>
<dbReference type="InterPro" id="IPR050382">
    <property type="entry name" value="MFS_Na/Anion_cotransporter"/>
</dbReference>
<feature type="transmembrane region" description="Helical" evidence="6">
    <location>
        <begin position="233"/>
        <end position="253"/>
    </location>
</feature>
<keyword evidence="3 6" id="KW-1133">Transmembrane helix</keyword>
<reference evidence="8 9" key="1">
    <citation type="submission" date="2018-06" db="EMBL/GenBank/DDBJ databases">
        <title>Echinicola strongylocentroti sp. nov., isolated from a sea urchin Strongylocentrotus intermedius.</title>
        <authorList>
            <person name="Bae S.S."/>
        </authorList>
    </citation>
    <scope>NUCLEOTIDE SEQUENCE [LARGE SCALE GENOMIC DNA]</scope>
    <source>
        <strain evidence="8 9">MEBiC08714</strain>
    </source>
</reference>
<feature type="region of interest" description="Disordered" evidence="5">
    <location>
        <begin position="193"/>
        <end position="213"/>
    </location>
</feature>
<dbReference type="EMBL" id="CP030041">
    <property type="protein sequence ID" value="AWW29619.1"/>
    <property type="molecule type" value="Genomic_DNA"/>
</dbReference>
<feature type="domain" description="Major facilitator superfamily (MFS) profile" evidence="7">
    <location>
        <begin position="11"/>
        <end position="417"/>
    </location>
</feature>
<sequence>MTHYSKKRYRILAMVFITVVINYLDRSNISVAAFAIAEDLDITSVQMGYIFSAFAVTYSAMQIPGGIIVDYIKPRVLYPSILTLWSLATLVQGFLSSLGGFIACRAAIGFFESPSYPENNKIITKWFPENERATAIAIYTSGQFIGLAFLTPALVLIQDKLGWRGLFIISGIIGIVWAIVWFFFYKDPPEQAPNDTEKPATTENKSEENDITPINPSFKWDDLKEAFIHRKLWGVYIGQFCLGSLFIFFLTWFPTYLVKYRGLDFIESGFLASIPFLAAFAGVLISGFSSDFMVKKGFSNEFSRKAPIILGMVLSTGIIAANFTDNTAWVITFLAIAFFGNGLASISWVFISLLSPKNLIGLIGGVFNFIGGSSAALTPIIIGYLVEDGDFEPALYFIGSMATVGFLSYLFLVGKVERIKPKLSSSDFN</sequence>
<dbReference type="RefSeq" id="WP_112783017.1">
    <property type="nucleotide sequence ID" value="NZ_CP030041.1"/>
</dbReference>
<evidence type="ECO:0000256" key="5">
    <source>
        <dbReference type="SAM" id="MobiDB-lite"/>
    </source>
</evidence>
<dbReference type="AlphaFoldDB" id="A0A2Z4IFR4"/>
<dbReference type="Pfam" id="PF07690">
    <property type="entry name" value="MFS_1"/>
    <property type="match status" value="1"/>
</dbReference>
<feature type="transmembrane region" description="Helical" evidence="6">
    <location>
        <begin position="49"/>
        <end position="72"/>
    </location>
</feature>
<feature type="transmembrane region" description="Helical" evidence="6">
    <location>
        <begin position="161"/>
        <end position="184"/>
    </location>
</feature>
<organism evidence="8 9">
    <name type="scientific">Echinicola strongylocentroti</name>
    <dbReference type="NCBI Taxonomy" id="1795355"/>
    <lineage>
        <taxon>Bacteria</taxon>
        <taxon>Pseudomonadati</taxon>
        <taxon>Bacteroidota</taxon>
        <taxon>Cytophagia</taxon>
        <taxon>Cytophagales</taxon>
        <taxon>Cyclobacteriaceae</taxon>
        <taxon>Echinicola</taxon>
    </lineage>
</organism>
<evidence type="ECO:0000256" key="2">
    <source>
        <dbReference type="ARBA" id="ARBA00022692"/>
    </source>
</evidence>
<dbReference type="PROSITE" id="PS50850">
    <property type="entry name" value="MFS"/>
    <property type="match status" value="1"/>
</dbReference>
<proteinExistence type="predicted"/>
<comment type="subcellular location">
    <subcellularLocation>
        <location evidence="1">Membrane</location>
        <topology evidence="1">Multi-pass membrane protein</topology>
    </subcellularLocation>
</comment>
<feature type="transmembrane region" description="Helical" evidence="6">
    <location>
        <begin position="329"/>
        <end position="351"/>
    </location>
</feature>
<dbReference type="OrthoDB" id="9781156at2"/>
<dbReference type="InterPro" id="IPR000849">
    <property type="entry name" value="Sugar_P_transporter"/>
</dbReference>
<gene>
    <name evidence="8" type="ORF">DN752_05500</name>
</gene>
<evidence type="ECO:0000256" key="3">
    <source>
        <dbReference type="ARBA" id="ARBA00022989"/>
    </source>
</evidence>